<feature type="domain" description="Endonuclease GajA/Old nuclease/RecF-like AAA" evidence="1">
    <location>
        <begin position="123"/>
        <end position="304"/>
    </location>
</feature>
<dbReference type="CDD" id="cd01026">
    <property type="entry name" value="TOPRIM_OLD"/>
    <property type="match status" value="1"/>
</dbReference>
<accession>A0A2C6XZV5</accession>
<dbReference type="PANTHER" id="PTHR43581">
    <property type="entry name" value="ATP/GTP PHOSPHATASE"/>
    <property type="match status" value="1"/>
</dbReference>
<reference evidence="3 4" key="1">
    <citation type="submission" date="2017-10" db="EMBL/GenBank/DDBJ databases">
        <authorList>
            <person name="Banno H."/>
            <person name="Chua N.-H."/>
        </authorList>
    </citation>
    <scope>NUCLEOTIDE SEQUENCE [LARGE SCALE GENOMIC DNA]</scope>
    <source>
        <strain evidence="3 4">YW11</strain>
    </source>
</reference>
<dbReference type="OrthoDB" id="9816534at2"/>
<dbReference type="InterPro" id="IPR041685">
    <property type="entry name" value="AAA_GajA/Old/RecF-like"/>
</dbReference>
<dbReference type="InterPro" id="IPR034139">
    <property type="entry name" value="TOPRIM_OLD"/>
</dbReference>
<dbReference type="Pfam" id="PF20469">
    <property type="entry name" value="OLD-like_TOPRIM"/>
    <property type="match status" value="1"/>
</dbReference>
<evidence type="ECO:0008006" key="5">
    <source>
        <dbReference type="Google" id="ProtNLM"/>
    </source>
</evidence>
<dbReference type="AlphaFoldDB" id="A0A2C6XZV5"/>
<feature type="domain" description="Endonuclease GajA/Old nuclease/RecF-like AAA" evidence="1">
    <location>
        <begin position="1"/>
        <end position="52"/>
    </location>
</feature>
<dbReference type="Pfam" id="PF13175">
    <property type="entry name" value="AAA_15"/>
    <property type="match status" value="2"/>
</dbReference>
<dbReference type="InterPro" id="IPR051396">
    <property type="entry name" value="Bact_Antivir_Def_Nuclease"/>
</dbReference>
<organism evidence="3 4">
    <name type="scientific">Teichococcus rhizosphaerae</name>
    <dbReference type="NCBI Taxonomy" id="1335062"/>
    <lineage>
        <taxon>Bacteria</taxon>
        <taxon>Pseudomonadati</taxon>
        <taxon>Pseudomonadota</taxon>
        <taxon>Alphaproteobacteria</taxon>
        <taxon>Acetobacterales</taxon>
        <taxon>Roseomonadaceae</taxon>
        <taxon>Roseomonas</taxon>
    </lineage>
</organism>
<evidence type="ECO:0000313" key="3">
    <source>
        <dbReference type="EMBL" id="PHK94062.1"/>
    </source>
</evidence>
<proteinExistence type="predicted"/>
<dbReference type="Proteomes" id="UP000223527">
    <property type="component" value="Unassembled WGS sequence"/>
</dbReference>
<protein>
    <recommendedName>
        <fullName evidence="5">ATP-dependent endonuclease</fullName>
    </recommendedName>
</protein>
<sequence length="552" mass="61601">MQIQRVCIRNYRSIRELDFYPGKLTALIGPNNSGKTNILSALDFLLGGKWPSANGLMDSDFFGKSRRGGMQVGVQFRPNPKNVDWLFYEYVHGEPRATGARYTTTSNSTPTFLSNEVRAAFPLVYLDADRNYDRQFGTSQWSLWGQAIRHLNDHYKSQVPLDQQEQAKQSLRTAQEILRTDKYTSFVTEMAEGFKAQLRRTSHEVKVDFRTFDPLNFYKTLQPILVEDGLERSPEEAGSGMRNLIVLALFRAYAKCFRGDAVFAVEEPEIYLHPHAQRSLALLFREMADQGAQILYSTHSAAFVSPENFDEIAVVERCLDEDNEGMLCTRMRRLSAAHLMASPEASTGTEALLRERLRHACGQEHAEAFFGRAVILVEGPTERAALPIFAEYMEMNLDALGVSVVSANGKNSLPLLYRLYEGLGFPIYLVFDNDAGSGGNEKETNRKLTGIVGMTPDERPAACVAANCAILAGDYEKSLRGELEGIIPGLYASLEQEARSVLGSQVGKPIMARFMARKLVEKGIVPPTIGALLDKVREMVNAPVLDLEEMLL</sequence>
<evidence type="ECO:0000259" key="1">
    <source>
        <dbReference type="Pfam" id="PF13175"/>
    </source>
</evidence>
<dbReference type="InterPro" id="IPR027417">
    <property type="entry name" value="P-loop_NTPase"/>
</dbReference>
<evidence type="ECO:0000259" key="2">
    <source>
        <dbReference type="Pfam" id="PF20469"/>
    </source>
</evidence>
<dbReference type="EMBL" id="PDNU01000031">
    <property type="protein sequence ID" value="PHK94062.1"/>
    <property type="molecule type" value="Genomic_DNA"/>
</dbReference>
<dbReference type="RefSeq" id="WP_099096337.1">
    <property type="nucleotide sequence ID" value="NZ_PDNU01000031.1"/>
</dbReference>
<dbReference type="PANTHER" id="PTHR43581:SF4">
    <property type="entry name" value="ATP_GTP PHOSPHATASE"/>
    <property type="match status" value="1"/>
</dbReference>
<name>A0A2C6XZV5_9PROT</name>
<dbReference type="SUPFAM" id="SSF52540">
    <property type="entry name" value="P-loop containing nucleoside triphosphate hydrolases"/>
    <property type="match status" value="1"/>
</dbReference>
<comment type="caution">
    <text evidence="3">The sequence shown here is derived from an EMBL/GenBank/DDBJ whole genome shotgun (WGS) entry which is preliminary data.</text>
</comment>
<dbReference type="Gene3D" id="3.40.50.300">
    <property type="entry name" value="P-loop containing nucleotide triphosphate hydrolases"/>
    <property type="match status" value="1"/>
</dbReference>
<feature type="domain" description="OLD protein-like TOPRIM" evidence="2">
    <location>
        <begin position="369"/>
        <end position="434"/>
    </location>
</feature>
<gene>
    <name evidence="3" type="ORF">CR162_14935</name>
</gene>
<evidence type="ECO:0000313" key="4">
    <source>
        <dbReference type="Proteomes" id="UP000223527"/>
    </source>
</evidence>
<keyword evidence="4" id="KW-1185">Reference proteome</keyword>